<organism evidence="2 3">
    <name type="scientific">Pycnoporus cinnabarinus</name>
    <name type="common">Cinnabar-red polypore</name>
    <name type="synonym">Trametes cinnabarina</name>
    <dbReference type="NCBI Taxonomy" id="5643"/>
    <lineage>
        <taxon>Eukaryota</taxon>
        <taxon>Fungi</taxon>
        <taxon>Dikarya</taxon>
        <taxon>Basidiomycota</taxon>
        <taxon>Agaricomycotina</taxon>
        <taxon>Agaricomycetes</taxon>
        <taxon>Polyporales</taxon>
        <taxon>Polyporaceae</taxon>
        <taxon>Trametes</taxon>
    </lineage>
</organism>
<name>A0A060SGH2_PYCCI</name>
<dbReference type="EMBL" id="CCBP010000102">
    <property type="protein sequence ID" value="CDO71523.1"/>
    <property type="molecule type" value="Genomic_DNA"/>
</dbReference>
<feature type="compositionally biased region" description="Acidic residues" evidence="1">
    <location>
        <begin position="42"/>
        <end position="56"/>
    </location>
</feature>
<dbReference type="Pfam" id="PF02992">
    <property type="entry name" value="Transposase_21"/>
    <property type="match status" value="1"/>
</dbReference>
<sequence length="859" mass="97653">MTINDGHEPPCAVVRLYTTPNSPSTVESHNAVNHRFSVTVEDVPDRDDLESDENDYAPDPGSNYDRQLQEEPPRQPVPTVDGEHTPITPDTLIDITIKPKLTDLKVSMEFINMLRAATLDASGLEPDMLHRLRNPPQYSLEITDPDTLLSLELFFATLNASEKTYDAVRRAYLRRHPEDKVLSYYEVQKLVEELSGVVAHMEHQCIGSCTAYTGPYKLLDWCPYCQESRYEVSPSGQMVPRQEYATILLGPQLNAVRRSKAGANATRYLWEATRKVLTELGLSDGVIESFEDLCHSEQYLEEVEAGRIGPHDSVLQLSIDGAQLYEKKQSDCWIYVWVLYSLDPKLRYKKAHVLPGAIIRGPEKPKNIESFLFPGLYHLSALMKEGLPYWDAVDNKVYINHPFLAWVTADGPAMAYMNGLVGHHGARACRLWCAMRGRRKDGSPHYYPVLLKPYGYTVDGCNHTDVPNHALPLPGVEQYQDALRKVCESRTNAEYERNRKEYGIVKPSLFSGLCRTFSLPRCFPIDIMHLASLNVLDLYLSLWRGTMDGNAEDKKTWDFAVFAGKDADGAERWKAHGEEIARTNCFLPGSFDRPPRNIAEKISSGYKAWEFLTYFYNLSPAYLRHLLPKRYWQQHCKTVSGFLTVHKWSIGSDELRAAHRLLNEAAIEFEELYCQRKPERLHFVRPCLHTSGHAAEEIPRVGSLATVTQWVIERAIGDLGGEIRQPSNPFANLSRRAVLRCQVNALQALLPDVFESDLTTSYKLPRGAEDLGDGFVLLRARERTAHHISHVEAEAFTQYLQDVGALDLHNLTSHYKVQKWARLRLPNTQIARSAWKETLKPLNRLRMSRNVKAKEIAVP</sequence>
<evidence type="ECO:0000256" key="1">
    <source>
        <dbReference type="SAM" id="MobiDB-lite"/>
    </source>
</evidence>
<dbReference type="Proteomes" id="UP000029665">
    <property type="component" value="Unassembled WGS sequence"/>
</dbReference>
<dbReference type="HOGENOM" id="CLU_007337_0_2_1"/>
<dbReference type="OMA" id="CESRTNA"/>
<dbReference type="InterPro" id="IPR004242">
    <property type="entry name" value="Transposase_21"/>
</dbReference>
<keyword evidence="3" id="KW-1185">Reference proteome</keyword>
<gene>
    <name evidence="2" type="ORF">BN946_scf184910.g22</name>
</gene>
<dbReference type="STRING" id="5643.A0A060SGH2"/>
<proteinExistence type="predicted"/>
<reference evidence="2" key="1">
    <citation type="submission" date="2014-01" db="EMBL/GenBank/DDBJ databases">
        <title>The genome of the white-rot fungus Pycnoporus cinnabarinus: a basidiomycete model with a versatile arsenal for lignocellulosic biomass breakdown.</title>
        <authorList>
            <person name="Levasseur A."/>
            <person name="Lomascolo A."/>
            <person name="Ruiz-Duenas F.J."/>
            <person name="Uzan E."/>
            <person name="Piumi F."/>
            <person name="Kues U."/>
            <person name="Ram A.F.J."/>
            <person name="Murat C."/>
            <person name="Haon M."/>
            <person name="Benoit I."/>
            <person name="Arfi Y."/>
            <person name="Chevret D."/>
            <person name="Drula E."/>
            <person name="Kwon M.J."/>
            <person name="Gouret P."/>
            <person name="Lesage-Meessen L."/>
            <person name="Lombard V."/>
            <person name="Mariette J."/>
            <person name="Noirot C."/>
            <person name="Park J."/>
            <person name="Patyshakuliyeva A."/>
            <person name="Wieneger R.A.B."/>
            <person name="Wosten H.A.B."/>
            <person name="Martin F."/>
            <person name="Coutinho P.M."/>
            <person name="de Vries R."/>
            <person name="Martinez A.T."/>
            <person name="Klopp C."/>
            <person name="Pontarotti P."/>
            <person name="Henrissat B."/>
            <person name="Record E."/>
        </authorList>
    </citation>
    <scope>NUCLEOTIDE SEQUENCE [LARGE SCALE GENOMIC DNA]</scope>
    <source>
        <strain evidence="2">BRFM137</strain>
    </source>
</reference>
<protein>
    <submittedName>
        <fullName evidence="2">Uncharacterized protein</fullName>
    </submittedName>
</protein>
<feature type="region of interest" description="Disordered" evidence="1">
    <location>
        <begin position="41"/>
        <end position="88"/>
    </location>
</feature>
<dbReference type="AlphaFoldDB" id="A0A060SGH2"/>
<evidence type="ECO:0000313" key="2">
    <source>
        <dbReference type="EMBL" id="CDO71523.1"/>
    </source>
</evidence>
<evidence type="ECO:0000313" key="3">
    <source>
        <dbReference type="Proteomes" id="UP000029665"/>
    </source>
</evidence>
<comment type="caution">
    <text evidence="2">The sequence shown here is derived from an EMBL/GenBank/DDBJ whole genome shotgun (WGS) entry which is preliminary data.</text>
</comment>
<dbReference type="OrthoDB" id="2669721at2759"/>
<accession>A0A060SGH2</accession>